<keyword evidence="2" id="KW-0288">FMN</keyword>
<keyword evidence="3" id="KW-0560">Oxidoreductase</keyword>
<proteinExistence type="predicted"/>
<dbReference type="AlphaFoldDB" id="A0A6J6EX43"/>
<accession>A0A6J6EX43</accession>
<dbReference type="PANTHER" id="PTHR32332">
    <property type="entry name" value="2-NITROPROPANE DIOXYGENASE"/>
    <property type="match status" value="1"/>
</dbReference>
<dbReference type="Gene3D" id="3.20.20.70">
    <property type="entry name" value="Aldolase class I"/>
    <property type="match status" value="1"/>
</dbReference>
<keyword evidence="1" id="KW-0285">Flavoprotein</keyword>
<dbReference type="SUPFAM" id="SSF51412">
    <property type="entry name" value="Inosine monophosphate dehydrogenase (IMPDH)"/>
    <property type="match status" value="1"/>
</dbReference>
<dbReference type="EMBL" id="CAEZTU010000038">
    <property type="protein sequence ID" value="CAB4579899.1"/>
    <property type="molecule type" value="Genomic_DNA"/>
</dbReference>
<gene>
    <name evidence="4" type="ORF">UFOPK1740_00840</name>
</gene>
<dbReference type="InterPro" id="IPR004136">
    <property type="entry name" value="NMO"/>
</dbReference>
<dbReference type="PANTHER" id="PTHR32332:SF33">
    <property type="entry name" value="NITRONATE MONOOXYGENASE DOMAIN-CONTAINING PROTEIN"/>
    <property type="match status" value="1"/>
</dbReference>
<dbReference type="InterPro" id="IPR013785">
    <property type="entry name" value="Aldolase_TIM"/>
</dbReference>
<evidence type="ECO:0000256" key="1">
    <source>
        <dbReference type="ARBA" id="ARBA00022630"/>
    </source>
</evidence>
<evidence type="ECO:0000256" key="3">
    <source>
        <dbReference type="ARBA" id="ARBA00023002"/>
    </source>
</evidence>
<name>A0A6J6EX43_9ZZZZ</name>
<sequence length="476" mass="51048">MSALGLPAIIQGGMGAAVSSWGLAKEVAKCGQLGVVSGTALESVVARRLQDGDAGGHMRQALEHFPYPEVSAHILEKWFLPEGRNGQPYRPMRRISLNAHTEHDQLVVAANFVEVWLAKQANNGKVGINFLEKLQTATPAALYGAMLAGVDAVLMGAGIPREIPQIIRDFAEGKAGTLSVDSERPSGIAAPTLTFDPQESFGKAPQLQRPMFLAIITAEVLASYLARNDVTKPDGFVVEHWKAGGHNAPPRRKVETESGFGPLDEVNFEKMKAVGLPFWLAGGRSTPGAVKEAFELGAQGVQVGTLFALSNDSGLLPKYREQMLDAARKGNLKVRTDHRASPTGFPFKVVELPGTVGEESTYKARPRLCDLGYLRTSKLDEAGKATYTCAAEPESAFLKKRGDEKELAGRMCLCNGLLAAVGLGQERPDGYKEAPLLTLGATTTDVEDMLKTHPNGWSAKEVVERLLSGVPQTAKV</sequence>
<evidence type="ECO:0000256" key="2">
    <source>
        <dbReference type="ARBA" id="ARBA00022643"/>
    </source>
</evidence>
<organism evidence="4">
    <name type="scientific">freshwater metagenome</name>
    <dbReference type="NCBI Taxonomy" id="449393"/>
    <lineage>
        <taxon>unclassified sequences</taxon>
        <taxon>metagenomes</taxon>
        <taxon>ecological metagenomes</taxon>
    </lineage>
</organism>
<dbReference type="CDD" id="cd04730">
    <property type="entry name" value="NPD_like"/>
    <property type="match status" value="1"/>
</dbReference>
<dbReference type="Pfam" id="PF03060">
    <property type="entry name" value="NMO"/>
    <property type="match status" value="1"/>
</dbReference>
<reference evidence="4" key="1">
    <citation type="submission" date="2020-05" db="EMBL/GenBank/DDBJ databases">
        <authorList>
            <person name="Chiriac C."/>
            <person name="Salcher M."/>
            <person name="Ghai R."/>
            <person name="Kavagutti S V."/>
        </authorList>
    </citation>
    <scope>NUCLEOTIDE SEQUENCE</scope>
</reference>
<evidence type="ECO:0000313" key="4">
    <source>
        <dbReference type="EMBL" id="CAB4579899.1"/>
    </source>
</evidence>
<protein>
    <submittedName>
        <fullName evidence="4">Unannotated protein</fullName>
    </submittedName>
</protein>
<dbReference type="GO" id="GO:0018580">
    <property type="term" value="F:nitronate monooxygenase activity"/>
    <property type="evidence" value="ECO:0007669"/>
    <property type="project" value="InterPro"/>
</dbReference>